<keyword evidence="2" id="KW-0479">Metal-binding</keyword>
<keyword evidence="4" id="KW-0862">Zinc</keyword>
<dbReference type="PANTHER" id="PTHR43866:SF3">
    <property type="entry name" value="METHYLMALONATE-SEMIALDEHYDE DEHYDROGENASE [ACYLATING], MITOCHONDRIAL"/>
    <property type="match status" value="1"/>
</dbReference>
<reference evidence="8 9" key="1">
    <citation type="journal article" date="2020" name="IScience">
        <title>Genome Sequencing of the Endangered Kingdonia uniflora (Circaeasteraceae, Ranunculales) Reveals Potential Mechanisms of Evolutionary Specialization.</title>
        <authorList>
            <person name="Sun Y."/>
            <person name="Deng T."/>
            <person name="Zhang A."/>
            <person name="Moore M.J."/>
            <person name="Landis J.B."/>
            <person name="Lin N."/>
            <person name="Zhang H."/>
            <person name="Zhang X."/>
            <person name="Huang J."/>
            <person name="Zhang X."/>
            <person name="Sun H."/>
            <person name="Wang H."/>
        </authorList>
    </citation>
    <scope>NUCLEOTIDE SEQUENCE [LARGE SCALE GENOMIC DNA]</scope>
    <source>
        <strain evidence="8">TB1705</strain>
        <tissue evidence="8">Leaf</tissue>
    </source>
</reference>
<dbReference type="Proteomes" id="UP000541444">
    <property type="component" value="Unassembled WGS sequence"/>
</dbReference>
<evidence type="ECO:0000256" key="3">
    <source>
        <dbReference type="ARBA" id="ARBA00022771"/>
    </source>
</evidence>
<keyword evidence="9" id="KW-1185">Reference proteome</keyword>
<organism evidence="8 9">
    <name type="scientific">Kingdonia uniflora</name>
    <dbReference type="NCBI Taxonomy" id="39325"/>
    <lineage>
        <taxon>Eukaryota</taxon>
        <taxon>Viridiplantae</taxon>
        <taxon>Streptophyta</taxon>
        <taxon>Embryophyta</taxon>
        <taxon>Tracheophyta</taxon>
        <taxon>Spermatophyta</taxon>
        <taxon>Magnoliopsida</taxon>
        <taxon>Ranunculales</taxon>
        <taxon>Circaeasteraceae</taxon>
        <taxon>Kingdonia</taxon>
    </lineage>
</organism>
<dbReference type="AlphaFoldDB" id="A0A7J7L8F5"/>
<dbReference type="InterPro" id="IPR010061">
    <property type="entry name" value="MeMal-semiAld_DH"/>
</dbReference>
<dbReference type="EMBL" id="JACGCM010002538">
    <property type="protein sequence ID" value="KAF6138873.1"/>
    <property type="molecule type" value="Genomic_DNA"/>
</dbReference>
<feature type="region of interest" description="Disordered" evidence="6">
    <location>
        <begin position="164"/>
        <end position="187"/>
    </location>
</feature>
<evidence type="ECO:0000259" key="7">
    <source>
        <dbReference type="PROSITE" id="PS51999"/>
    </source>
</evidence>
<dbReference type="GO" id="GO:0005739">
    <property type="term" value="C:mitochondrion"/>
    <property type="evidence" value="ECO:0007669"/>
    <property type="project" value="TreeGrafter"/>
</dbReference>
<evidence type="ECO:0000256" key="2">
    <source>
        <dbReference type="ARBA" id="ARBA00022723"/>
    </source>
</evidence>
<name>A0A7J7L8F5_9MAGN</name>
<evidence type="ECO:0000256" key="5">
    <source>
        <dbReference type="PROSITE-ProRule" id="PRU01343"/>
    </source>
</evidence>
<dbReference type="InterPro" id="IPR010666">
    <property type="entry name" value="Znf_GRF"/>
</dbReference>
<dbReference type="GO" id="GO:0008270">
    <property type="term" value="F:zinc ion binding"/>
    <property type="evidence" value="ECO:0007669"/>
    <property type="project" value="UniProtKB-KW"/>
</dbReference>
<feature type="domain" description="GRF-type" evidence="7">
    <location>
        <begin position="8"/>
        <end position="49"/>
    </location>
</feature>
<gene>
    <name evidence="8" type="ORF">GIB67_018604</name>
</gene>
<proteinExistence type="inferred from homology"/>
<comment type="similarity">
    <text evidence="1">Belongs to the aldehyde dehydrogenase family.</text>
</comment>
<protein>
    <recommendedName>
        <fullName evidence="7">GRF-type domain-containing protein</fullName>
    </recommendedName>
</protein>
<accession>A0A7J7L8F5</accession>
<evidence type="ECO:0000256" key="6">
    <source>
        <dbReference type="SAM" id="MobiDB-lite"/>
    </source>
</evidence>
<dbReference type="GO" id="GO:0004491">
    <property type="term" value="F:methylmalonate-semialdehyde dehydrogenase (acylating, NAD) activity"/>
    <property type="evidence" value="ECO:0007669"/>
    <property type="project" value="InterPro"/>
</dbReference>
<comment type="caution">
    <text evidence="8">The sequence shown here is derived from an EMBL/GenBank/DDBJ whole genome shotgun (WGS) entry which is preliminary data.</text>
</comment>
<feature type="region of interest" description="Disordered" evidence="6">
    <location>
        <begin position="371"/>
        <end position="391"/>
    </location>
</feature>
<dbReference type="Pfam" id="PF06839">
    <property type="entry name" value="Zn_ribbon_GRF"/>
    <property type="match status" value="1"/>
</dbReference>
<dbReference type="GO" id="GO:0006574">
    <property type="term" value="P:L-valine catabolic process"/>
    <property type="evidence" value="ECO:0007669"/>
    <property type="project" value="TreeGrafter"/>
</dbReference>
<evidence type="ECO:0000313" key="9">
    <source>
        <dbReference type="Proteomes" id="UP000541444"/>
    </source>
</evidence>
<evidence type="ECO:0000313" key="8">
    <source>
        <dbReference type="EMBL" id="KAF6138873.1"/>
    </source>
</evidence>
<keyword evidence="3 5" id="KW-0863">Zinc-finger</keyword>
<dbReference type="OrthoDB" id="1923014at2759"/>
<evidence type="ECO:0000256" key="4">
    <source>
        <dbReference type="ARBA" id="ARBA00022833"/>
    </source>
</evidence>
<dbReference type="PANTHER" id="PTHR43866">
    <property type="entry name" value="MALONATE-SEMIALDEHYDE DEHYDROGENASE"/>
    <property type="match status" value="1"/>
</dbReference>
<dbReference type="PROSITE" id="PS51999">
    <property type="entry name" value="ZF_GRF"/>
    <property type="match status" value="1"/>
</dbReference>
<sequence length="756" mass="83893">MAQVGPPCTCGAGYMRRYKANTKNNNGRYFYRCPQFKNQCKSFIWEDVLVGGLRAGDLGQGGEQVDEYNQVEIMRPRIRDNYLTYAFIGCNLMDHPIVELDNDNDINIDLDGDDMEMEGIDGPLSVAGRDSSVDDIVESAIEELGEELSLLDVGQNAHGVASDAVDELSESASNGGSNGPSGSGVRTSKEMVIETAPVILYYNGELKNEGNVVEYLSGCSKLSQVSKFINFVDFCVKVEEFSAIKLGNMYKIMTRLRLDEHSVVAVDVYDDASLETAMNMHPNSCSVVVFYIVRETSSGFHTNPPIANATHREINPQTDASSISNGGGVIGRFEIQVDGTRTQKRPRLARVTLEDTFMDGAVARFDNANAQCSGHARPGSNNNGRGRDSESMGIASARHMGAPNLHQIQTLNPIGEGLNRGQIMGCSSVTDSGINSQTDLGLRPSSKACPAPTASLPLLDSLPRQWEKIDPTLTGKNMVVDSFWVEFEDHPWLAVTASTVVDMAIVLHSGLPPPYSKFVDHFTNDNEKVESNSGHDWDCTDEFTTSKLFNGRDELLAWVRNVAMSLGTVLTIKKSQMSGKGRLPRVLLHCDRSGFYGDRTAKKHKKDKNKNESSIKKRIFKSKRTGCPFDLRAAQRGKSDDLWEIKVYCGRHNHPPAEQCNDYTERLTEEEKIIVAEMIKIDTKPQEILDCLKERRPENNCSIQLIYNMRKKLGITKKTQKQQSVKTCELHLHRREEDYILNEDVMSTTPGGMVDS</sequence>
<dbReference type="GO" id="GO:0006210">
    <property type="term" value="P:thymine catabolic process"/>
    <property type="evidence" value="ECO:0007669"/>
    <property type="project" value="TreeGrafter"/>
</dbReference>
<evidence type="ECO:0000256" key="1">
    <source>
        <dbReference type="ARBA" id="ARBA00009986"/>
    </source>
</evidence>